<evidence type="ECO:0000256" key="7">
    <source>
        <dbReference type="ARBA" id="ARBA00022989"/>
    </source>
</evidence>
<keyword evidence="3 12" id="KW-0633">Potassium transport</keyword>
<keyword evidence="4 12" id="KW-0812">Transmembrane</keyword>
<dbReference type="GO" id="GO:0007399">
    <property type="term" value="P:nervous system development"/>
    <property type="evidence" value="ECO:0007669"/>
    <property type="project" value="UniProtKB-ARBA"/>
</dbReference>
<evidence type="ECO:0000256" key="3">
    <source>
        <dbReference type="ARBA" id="ARBA00022538"/>
    </source>
</evidence>
<evidence type="ECO:0000313" key="16">
    <source>
        <dbReference type="Proteomes" id="UP001152622"/>
    </source>
</evidence>
<evidence type="ECO:0000256" key="2">
    <source>
        <dbReference type="ARBA" id="ARBA00022448"/>
    </source>
</evidence>
<feature type="domain" description="Inward rectifier potassium channel C-terminal" evidence="14">
    <location>
        <begin position="2"/>
        <end position="115"/>
    </location>
</feature>
<dbReference type="GO" id="GO:0034765">
    <property type="term" value="P:regulation of monoatomic ion transmembrane transport"/>
    <property type="evidence" value="ECO:0007669"/>
    <property type="project" value="TreeGrafter"/>
</dbReference>
<dbReference type="InterPro" id="IPR014756">
    <property type="entry name" value="Ig_E-set"/>
</dbReference>
<evidence type="ECO:0000256" key="12">
    <source>
        <dbReference type="RuleBase" id="RU003822"/>
    </source>
</evidence>
<dbReference type="PANTHER" id="PTHR11767:SF116">
    <property type="entry name" value="G PROTEIN-ACTIVATED INWARD RECTIFIER POTASSIUM CHANNEL 4"/>
    <property type="match status" value="1"/>
</dbReference>
<comment type="catalytic activity">
    <reaction evidence="11">
        <text>K(+)(in) = K(+)(out)</text>
        <dbReference type="Rhea" id="RHEA:29463"/>
        <dbReference type="ChEBI" id="CHEBI:29103"/>
    </reaction>
</comment>
<dbReference type="Pfam" id="PF17655">
    <property type="entry name" value="IRK_C"/>
    <property type="match status" value="1"/>
</dbReference>
<evidence type="ECO:0000256" key="11">
    <source>
        <dbReference type="ARBA" id="ARBA00034430"/>
    </source>
</evidence>
<comment type="caution">
    <text evidence="15">The sequence shown here is derived from an EMBL/GenBank/DDBJ whole genome shotgun (WGS) entry which is preliminary data.</text>
</comment>
<dbReference type="AlphaFoldDB" id="A0A9Q1J4N6"/>
<keyword evidence="5 12" id="KW-0851">Voltage-gated channel</keyword>
<comment type="similarity">
    <text evidence="12">Belongs to the inward rectifier-type potassium channel (TC 1.A.2.1) family.</text>
</comment>
<reference evidence="15" key="1">
    <citation type="journal article" date="2023" name="Science">
        <title>Genome structures resolve the early diversification of teleost fishes.</title>
        <authorList>
            <person name="Parey E."/>
            <person name="Louis A."/>
            <person name="Montfort J."/>
            <person name="Bouchez O."/>
            <person name="Roques C."/>
            <person name="Iampietro C."/>
            <person name="Lluch J."/>
            <person name="Castinel A."/>
            <person name="Donnadieu C."/>
            <person name="Desvignes T."/>
            <person name="Floi Bucao C."/>
            <person name="Jouanno E."/>
            <person name="Wen M."/>
            <person name="Mejri S."/>
            <person name="Dirks R."/>
            <person name="Jansen H."/>
            <person name="Henkel C."/>
            <person name="Chen W.J."/>
            <person name="Zahm M."/>
            <person name="Cabau C."/>
            <person name="Klopp C."/>
            <person name="Thompson A.W."/>
            <person name="Robinson-Rechavi M."/>
            <person name="Braasch I."/>
            <person name="Lecointre G."/>
            <person name="Bobe J."/>
            <person name="Postlethwait J.H."/>
            <person name="Berthelot C."/>
            <person name="Roest Crollius H."/>
            <person name="Guiguen Y."/>
        </authorList>
    </citation>
    <scope>NUCLEOTIDE SEQUENCE</scope>
    <source>
        <strain evidence="15">WJC10195</strain>
    </source>
</reference>
<keyword evidence="10 12" id="KW-0407">Ion channel</keyword>
<proteinExistence type="inferred from homology"/>
<dbReference type="SUPFAM" id="SSF81296">
    <property type="entry name" value="E set domains"/>
    <property type="match status" value="1"/>
</dbReference>
<keyword evidence="9" id="KW-0472">Membrane</keyword>
<dbReference type="Proteomes" id="UP001152622">
    <property type="component" value="Chromosome 3"/>
</dbReference>
<evidence type="ECO:0000256" key="5">
    <source>
        <dbReference type="ARBA" id="ARBA00022882"/>
    </source>
</evidence>
<evidence type="ECO:0000256" key="1">
    <source>
        <dbReference type="ARBA" id="ARBA00004141"/>
    </source>
</evidence>
<evidence type="ECO:0000313" key="15">
    <source>
        <dbReference type="EMBL" id="KAJ8368267.1"/>
    </source>
</evidence>
<keyword evidence="8 12" id="KW-0406">Ion transport</keyword>
<accession>A0A9Q1J4N6</accession>
<dbReference type="GO" id="GO:0005242">
    <property type="term" value="F:inward rectifier potassium channel activity"/>
    <property type="evidence" value="ECO:0007669"/>
    <property type="project" value="InterPro"/>
</dbReference>
<keyword evidence="6 12" id="KW-0630">Potassium</keyword>
<dbReference type="OrthoDB" id="273257at2759"/>
<evidence type="ECO:0000256" key="6">
    <source>
        <dbReference type="ARBA" id="ARBA00022958"/>
    </source>
</evidence>
<dbReference type="InterPro" id="IPR013518">
    <property type="entry name" value="K_chnl_inward-rec_Kir_cyto"/>
</dbReference>
<dbReference type="InterPro" id="IPR041647">
    <property type="entry name" value="IRK_C"/>
</dbReference>
<evidence type="ECO:0000256" key="9">
    <source>
        <dbReference type="ARBA" id="ARBA00023136"/>
    </source>
</evidence>
<dbReference type="PRINTS" id="PR01320">
    <property type="entry name" value="KIRCHANNEL"/>
</dbReference>
<keyword evidence="16" id="KW-1185">Reference proteome</keyword>
<keyword evidence="7" id="KW-1133">Transmembrane helix</keyword>
<comment type="subcellular location">
    <subcellularLocation>
        <location evidence="1 12">Membrane</location>
        <topology evidence="1 12">Multi-pass membrane protein</topology>
    </subcellularLocation>
</comment>
<evidence type="ECO:0000256" key="13">
    <source>
        <dbReference type="SAM" id="MobiDB-lite"/>
    </source>
</evidence>
<dbReference type="PANTHER" id="PTHR11767">
    <property type="entry name" value="INWARD RECTIFIER POTASSIUM CHANNEL"/>
    <property type="match status" value="1"/>
</dbReference>
<dbReference type="GO" id="GO:1990573">
    <property type="term" value="P:potassium ion import across plasma membrane"/>
    <property type="evidence" value="ECO:0007669"/>
    <property type="project" value="TreeGrafter"/>
</dbReference>
<evidence type="ECO:0000256" key="10">
    <source>
        <dbReference type="ARBA" id="ARBA00023303"/>
    </source>
</evidence>
<dbReference type="EMBL" id="JAINUF010000003">
    <property type="protein sequence ID" value="KAJ8368267.1"/>
    <property type="molecule type" value="Genomic_DNA"/>
</dbReference>
<sequence>MSEINVGFDTSGDRHVLVEPQTVTHVIDEASPFWETSAESLKRDRLEVVVILEGIVEVSGMTCQARTLYTEDEILWGHRFESCVTKEKGTFQVDGTFDKTFPVKTWSRSAKEMQERGGSEGSELRSYWNAVSDTHQSETSEQLWTEERAGTRTSQGVHSSDTNACELYTRL</sequence>
<dbReference type="GO" id="GO:0034702">
    <property type="term" value="C:monoatomic ion channel complex"/>
    <property type="evidence" value="ECO:0007669"/>
    <property type="project" value="UniProtKB-KW"/>
</dbReference>
<evidence type="ECO:0000256" key="4">
    <source>
        <dbReference type="ARBA" id="ARBA00022692"/>
    </source>
</evidence>
<organism evidence="15 16">
    <name type="scientific">Synaphobranchus kaupii</name>
    <name type="common">Kaup's arrowtooth eel</name>
    <dbReference type="NCBI Taxonomy" id="118154"/>
    <lineage>
        <taxon>Eukaryota</taxon>
        <taxon>Metazoa</taxon>
        <taxon>Chordata</taxon>
        <taxon>Craniata</taxon>
        <taxon>Vertebrata</taxon>
        <taxon>Euteleostomi</taxon>
        <taxon>Actinopterygii</taxon>
        <taxon>Neopterygii</taxon>
        <taxon>Teleostei</taxon>
        <taxon>Anguilliformes</taxon>
        <taxon>Synaphobranchidae</taxon>
        <taxon>Synaphobranchus</taxon>
    </lineage>
</organism>
<feature type="region of interest" description="Disordered" evidence="13">
    <location>
        <begin position="137"/>
        <end position="159"/>
    </location>
</feature>
<keyword evidence="2 12" id="KW-0813">Transport</keyword>
<evidence type="ECO:0000256" key="8">
    <source>
        <dbReference type="ARBA" id="ARBA00023065"/>
    </source>
</evidence>
<dbReference type="InterPro" id="IPR016449">
    <property type="entry name" value="K_chnl_inward-rec_Kir"/>
</dbReference>
<gene>
    <name evidence="15" type="ORF">SKAU_G00082950</name>
</gene>
<dbReference type="Gene3D" id="2.60.40.1400">
    <property type="entry name" value="G protein-activated inward rectifier potassium channel 1"/>
    <property type="match status" value="1"/>
</dbReference>
<evidence type="ECO:0000259" key="14">
    <source>
        <dbReference type="Pfam" id="PF17655"/>
    </source>
</evidence>
<name>A0A9Q1J4N6_SYNKA</name>
<protein>
    <recommendedName>
        <fullName evidence="14">Inward rectifier potassium channel C-terminal domain-containing protein</fullName>
    </recommendedName>
</protein>
<dbReference type="GO" id="GO:0005886">
    <property type="term" value="C:plasma membrane"/>
    <property type="evidence" value="ECO:0007669"/>
    <property type="project" value="TreeGrafter"/>
</dbReference>